<proteinExistence type="predicted"/>
<dbReference type="OrthoDB" id="9810154at2"/>
<feature type="binding site" evidence="1">
    <location>
        <position position="59"/>
    </location>
    <ligand>
        <name>substrate</name>
    </ligand>
</feature>
<evidence type="ECO:0000313" key="3">
    <source>
        <dbReference type="Proteomes" id="UP000027746"/>
    </source>
</evidence>
<dbReference type="PANTHER" id="PTHR47623:SF1">
    <property type="entry name" value="OS09G0287300 PROTEIN"/>
    <property type="match status" value="1"/>
</dbReference>
<dbReference type="EMBL" id="JAMD01000003">
    <property type="protein sequence ID" value="KEJ96812.1"/>
    <property type="molecule type" value="Genomic_DNA"/>
</dbReference>
<keyword evidence="3" id="KW-1185">Reference proteome</keyword>
<dbReference type="SMART" id="SM00855">
    <property type="entry name" value="PGAM"/>
    <property type="match status" value="1"/>
</dbReference>
<evidence type="ECO:0000313" key="2">
    <source>
        <dbReference type="EMBL" id="KEJ96812.1"/>
    </source>
</evidence>
<name>A0A073JGH0_9RHOB</name>
<dbReference type="PANTHER" id="PTHR47623">
    <property type="entry name" value="OS09G0287300 PROTEIN"/>
    <property type="match status" value="1"/>
</dbReference>
<dbReference type="Proteomes" id="UP000027746">
    <property type="component" value="Unassembled WGS sequence"/>
</dbReference>
<gene>
    <name evidence="2" type="ORF">SUH3_15785</name>
</gene>
<dbReference type="InterPro" id="IPR013078">
    <property type="entry name" value="His_Pase_superF_clade-1"/>
</dbReference>
<sequence length="163" mass="18146">MTCTLILMRHAKSDWNLATLNDHDRPLNARGREGATAMGHWLRAQGHLPDAALVSSATRTVETFDRLGFDVPATITRDLYLQDSHAMLDLLRKATAPTVLMLGHNPGIAEMAWQLCAKRPAHLRFADYPTCATLVVRFDVDGWNDIGWHKGQPMDFATPSDVI</sequence>
<dbReference type="AlphaFoldDB" id="A0A073JGH0"/>
<dbReference type="Pfam" id="PF00300">
    <property type="entry name" value="His_Phos_1"/>
    <property type="match status" value="1"/>
</dbReference>
<evidence type="ECO:0000256" key="1">
    <source>
        <dbReference type="PIRSR" id="PIRSR613078-2"/>
    </source>
</evidence>
<dbReference type="GeneID" id="68868864"/>
<feature type="binding site" evidence="1">
    <location>
        <begin position="9"/>
        <end position="16"/>
    </location>
    <ligand>
        <name>substrate</name>
    </ligand>
</feature>
<dbReference type="InterPro" id="IPR029033">
    <property type="entry name" value="His_PPase_superfam"/>
</dbReference>
<dbReference type="RefSeq" id="WP_037924503.1">
    <property type="nucleotide sequence ID" value="NZ_CP054599.1"/>
</dbReference>
<accession>A0A073JGH0</accession>
<comment type="caution">
    <text evidence="2">The sequence shown here is derived from an EMBL/GenBank/DDBJ whole genome shotgun (WGS) entry which is preliminary data.</text>
</comment>
<dbReference type="CDD" id="cd07067">
    <property type="entry name" value="HP_PGM_like"/>
    <property type="match status" value="1"/>
</dbReference>
<protein>
    <submittedName>
        <fullName evidence="2">Phosphoglycerate mutase</fullName>
    </submittedName>
</protein>
<dbReference type="SUPFAM" id="SSF53254">
    <property type="entry name" value="Phosphoglycerate mutase-like"/>
    <property type="match status" value="1"/>
</dbReference>
<reference evidence="2 3" key="1">
    <citation type="submission" date="2014-01" db="EMBL/GenBank/DDBJ databases">
        <title>Sulfitobacter sp. H3 (MCCC 1A00686) Genome Sequencing.</title>
        <authorList>
            <person name="Lai Q."/>
            <person name="Hong Z."/>
        </authorList>
    </citation>
    <scope>NUCLEOTIDE SEQUENCE [LARGE SCALE GENOMIC DNA]</scope>
    <source>
        <strain evidence="2 3">H3</strain>
    </source>
</reference>
<organism evidence="2 3">
    <name type="scientific">Pseudosulfitobacter pseudonitzschiae</name>
    <dbReference type="NCBI Taxonomy" id="1402135"/>
    <lineage>
        <taxon>Bacteria</taxon>
        <taxon>Pseudomonadati</taxon>
        <taxon>Pseudomonadota</taxon>
        <taxon>Alphaproteobacteria</taxon>
        <taxon>Rhodobacterales</taxon>
        <taxon>Roseobacteraceae</taxon>
        <taxon>Pseudosulfitobacter</taxon>
    </lineage>
</organism>
<dbReference type="Gene3D" id="3.40.50.1240">
    <property type="entry name" value="Phosphoglycerate mutase-like"/>
    <property type="match status" value="1"/>
</dbReference>